<dbReference type="GO" id="GO:0051959">
    <property type="term" value="F:dynein light intermediate chain binding"/>
    <property type="evidence" value="ECO:0007669"/>
    <property type="project" value="TreeGrafter"/>
</dbReference>
<dbReference type="InterPro" id="IPR001715">
    <property type="entry name" value="CH_dom"/>
</dbReference>
<organism evidence="11 12">
    <name type="scientific">Oncorhynchus kisutch</name>
    <name type="common">Coho salmon</name>
    <name type="synonym">Salmo kisutch</name>
    <dbReference type="NCBI Taxonomy" id="8019"/>
    <lineage>
        <taxon>Eukaryota</taxon>
        <taxon>Metazoa</taxon>
        <taxon>Chordata</taxon>
        <taxon>Craniata</taxon>
        <taxon>Vertebrata</taxon>
        <taxon>Euteleostomi</taxon>
        <taxon>Actinopterygii</taxon>
        <taxon>Neopterygii</taxon>
        <taxon>Teleostei</taxon>
        <taxon>Protacanthopterygii</taxon>
        <taxon>Salmoniformes</taxon>
        <taxon>Salmonidae</taxon>
        <taxon>Salmoninae</taxon>
        <taxon>Oncorhynchus</taxon>
    </lineage>
</organism>
<dbReference type="Gene3D" id="1.10.418.10">
    <property type="entry name" value="Calponin-like domain"/>
    <property type="match status" value="1"/>
</dbReference>
<proteinExistence type="inferred from homology"/>
<evidence type="ECO:0000256" key="3">
    <source>
        <dbReference type="ARBA" id="ARBA00022490"/>
    </source>
</evidence>
<evidence type="ECO:0000256" key="5">
    <source>
        <dbReference type="ARBA" id="ARBA00023054"/>
    </source>
</evidence>
<keyword evidence="6" id="KW-0206">Cytoskeleton</keyword>
<dbReference type="GO" id="GO:0010256">
    <property type="term" value="P:endomembrane system organization"/>
    <property type="evidence" value="ECO:0007669"/>
    <property type="project" value="UniProtKB-ARBA"/>
</dbReference>
<evidence type="ECO:0000256" key="6">
    <source>
        <dbReference type="ARBA" id="ARBA00023212"/>
    </source>
</evidence>
<keyword evidence="9" id="KW-0812">Transmembrane</keyword>
<sequence>MSLDKAKLCDSLLNWLQTFQVPSCTSKQDLTSGVAIAHVLHRIDPSWFNEAWLSRIKEESEANWRLKVSNLKKILQSMLEYYHDVLGHQVADEHLPDINLIGEFGDVTELGKLVQLVLGCAVSCEKKQEHIQQIMTLEESVQHVVMTAIQEVRSVFWILSSLSSFVFIAILQLLSHLLVFHGISLVLYLPLKYYFLSEEVEAKEDLGQRCRDLEHQVAVLEEKSSLQVETQSLRERLSLSNPQDASTTITGKKLLLLQSQMEQLQEENYRLENSRDDMRVRGEILERDVLDLTHRNDELTSLAQEAQTLKDEMDILRHSSDRVSRLEALVETYKRKLEDLGDLRRQVRLLEERNTVYMQRTCELEEELRRANSVRTQLDTYKRQVHELHTKHSSEALKAEKWQFEYNNLQDKYDALLKEKERLISERDTLRETNDELRCAQVQQKGLSKPGEETVVRLQSENKMLCVQEESYRQRLVEVQGQLEESQRSQNTLETQNRLNQQQISELRSQVEDLQKALQEQGSKAEDSSLLKKKLEEHLEKLHEAHSDLQKKREVIDDLEPKADGNMAKKIDELQEILKKKDEDMKLMEERYKRYVEKARTVIKTLDPKQPPLTVSPDVQALKNQLTERDRKIQHLEHDYEKSRSRHDQEEKLIISAWYNMGMALHQKVVGERSGPSNQAQSFLAQQRQSTHARRGLAARHQPR</sequence>
<gene>
    <name evidence="11" type="primary">HOOK2</name>
</gene>
<reference evidence="11" key="1">
    <citation type="submission" date="2025-08" db="UniProtKB">
        <authorList>
            <consortium name="Ensembl"/>
        </authorList>
    </citation>
    <scope>IDENTIFICATION</scope>
</reference>
<feature type="coiled-coil region" evidence="7">
    <location>
        <begin position="254"/>
        <end position="440"/>
    </location>
</feature>
<dbReference type="GeneTree" id="ENSGT00940000160152"/>
<accession>A0A8C7GVD9</accession>
<feature type="coiled-coil region" evidence="7">
    <location>
        <begin position="469"/>
        <end position="653"/>
    </location>
</feature>
<evidence type="ECO:0000256" key="8">
    <source>
        <dbReference type="SAM" id="MobiDB-lite"/>
    </source>
</evidence>
<dbReference type="SUPFAM" id="SSF116907">
    <property type="entry name" value="Hook domain"/>
    <property type="match status" value="1"/>
</dbReference>
<feature type="compositionally biased region" description="Basic residues" evidence="8">
    <location>
        <begin position="691"/>
        <end position="704"/>
    </location>
</feature>
<feature type="domain" description="Calponin-homology (CH)" evidence="10">
    <location>
        <begin position="6"/>
        <end position="121"/>
    </location>
</feature>
<dbReference type="GO" id="GO:0031122">
    <property type="term" value="P:cytoplasmic microtubule organization"/>
    <property type="evidence" value="ECO:0007669"/>
    <property type="project" value="InterPro"/>
</dbReference>
<evidence type="ECO:0000256" key="9">
    <source>
        <dbReference type="SAM" id="Phobius"/>
    </source>
</evidence>
<dbReference type="InterPro" id="IPR036872">
    <property type="entry name" value="CH_dom_sf"/>
</dbReference>
<dbReference type="Pfam" id="PF05622">
    <property type="entry name" value="HOOK"/>
    <property type="match status" value="2"/>
</dbReference>
<dbReference type="GO" id="GO:0005737">
    <property type="term" value="C:cytoplasm"/>
    <property type="evidence" value="ECO:0007669"/>
    <property type="project" value="TreeGrafter"/>
</dbReference>
<keyword evidence="9" id="KW-1133">Transmembrane helix</keyword>
<name>A0A8C7GVD9_ONCKI</name>
<evidence type="ECO:0000256" key="4">
    <source>
        <dbReference type="ARBA" id="ARBA00022701"/>
    </source>
</evidence>
<evidence type="ECO:0000313" key="12">
    <source>
        <dbReference type="Proteomes" id="UP000694557"/>
    </source>
</evidence>
<dbReference type="GO" id="GO:0008017">
    <property type="term" value="F:microtubule binding"/>
    <property type="evidence" value="ECO:0007669"/>
    <property type="project" value="InterPro"/>
</dbReference>
<comment type="similarity">
    <text evidence="2">Belongs to the hook family.</text>
</comment>
<feature type="compositionally biased region" description="Polar residues" evidence="8">
    <location>
        <begin position="675"/>
        <end position="690"/>
    </location>
</feature>
<feature type="transmembrane region" description="Helical" evidence="9">
    <location>
        <begin position="156"/>
        <end position="189"/>
    </location>
</feature>
<dbReference type="AlphaFoldDB" id="A0A8C7GVD9"/>
<dbReference type="FunFam" id="1.10.418.10:FF:000024">
    <property type="entry name" value="Hook homolog 3 (Drosophila)"/>
    <property type="match status" value="1"/>
</dbReference>
<dbReference type="Ensembl" id="ENSOKIT00005051945.1">
    <property type="protein sequence ID" value="ENSOKIP00005049286.1"/>
    <property type="gene ID" value="ENSOKIG00005020304.1"/>
</dbReference>
<dbReference type="GO" id="GO:0030705">
    <property type="term" value="P:cytoskeleton-dependent intracellular transport"/>
    <property type="evidence" value="ECO:0007669"/>
    <property type="project" value="InterPro"/>
</dbReference>
<dbReference type="GO" id="GO:0005874">
    <property type="term" value="C:microtubule"/>
    <property type="evidence" value="ECO:0007669"/>
    <property type="project" value="UniProtKB-KW"/>
</dbReference>
<feature type="region of interest" description="Disordered" evidence="8">
    <location>
        <begin position="672"/>
        <end position="704"/>
    </location>
</feature>
<dbReference type="PANTHER" id="PTHR18947:SF37">
    <property type="entry name" value="PROTEIN HOOK HOMOLOG 2"/>
    <property type="match status" value="1"/>
</dbReference>
<dbReference type="InterPro" id="IPR043936">
    <property type="entry name" value="HOOK_N"/>
</dbReference>
<evidence type="ECO:0000256" key="2">
    <source>
        <dbReference type="ARBA" id="ARBA00006946"/>
    </source>
</evidence>
<evidence type="ECO:0000256" key="1">
    <source>
        <dbReference type="ARBA" id="ARBA00004245"/>
    </source>
</evidence>
<comment type="subcellular location">
    <subcellularLocation>
        <location evidence="1">Cytoplasm</location>
        <location evidence="1">Cytoskeleton</location>
    </subcellularLocation>
</comment>
<feature type="coiled-coil region" evidence="7">
    <location>
        <begin position="196"/>
        <end position="223"/>
    </location>
</feature>
<keyword evidence="5 7" id="KW-0175">Coiled coil</keyword>
<dbReference type="InterPro" id="IPR008636">
    <property type="entry name" value="Hook_C"/>
</dbReference>
<keyword evidence="3" id="KW-0963">Cytoplasm</keyword>
<reference evidence="11" key="2">
    <citation type="submission" date="2025-09" db="UniProtKB">
        <authorList>
            <consortium name="Ensembl"/>
        </authorList>
    </citation>
    <scope>IDENTIFICATION</scope>
</reference>
<evidence type="ECO:0000256" key="7">
    <source>
        <dbReference type="SAM" id="Coils"/>
    </source>
</evidence>
<keyword evidence="9" id="KW-0472">Membrane</keyword>
<dbReference type="Pfam" id="PF19047">
    <property type="entry name" value="HOOK_N"/>
    <property type="match status" value="1"/>
</dbReference>
<keyword evidence="4" id="KW-0493">Microtubule</keyword>
<dbReference type="GO" id="GO:0005813">
    <property type="term" value="C:centrosome"/>
    <property type="evidence" value="ECO:0007669"/>
    <property type="project" value="TreeGrafter"/>
</dbReference>
<dbReference type="Proteomes" id="UP000694557">
    <property type="component" value="Unassembled WGS sequence"/>
</dbReference>
<protein>
    <submittedName>
        <fullName evidence="11">Hook microtubule tethering protein 2</fullName>
    </submittedName>
</protein>
<evidence type="ECO:0000313" key="11">
    <source>
        <dbReference type="Ensembl" id="ENSOKIP00005049286.1"/>
    </source>
</evidence>
<dbReference type="PANTHER" id="PTHR18947">
    <property type="entry name" value="HOOK PROTEINS"/>
    <property type="match status" value="1"/>
</dbReference>
<evidence type="ECO:0000259" key="10">
    <source>
        <dbReference type="PROSITE" id="PS50021"/>
    </source>
</evidence>
<dbReference type="PROSITE" id="PS50021">
    <property type="entry name" value="CH"/>
    <property type="match status" value="1"/>
</dbReference>
<keyword evidence="12" id="KW-1185">Reference proteome</keyword>